<evidence type="ECO:0000313" key="5">
    <source>
        <dbReference type="Proteomes" id="UP000092527"/>
    </source>
</evidence>
<evidence type="ECO:0000313" key="3">
    <source>
        <dbReference type="EMBL" id="OBW96218.1"/>
    </source>
</evidence>
<dbReference type="InterPro" id="IPR000073">
    <property type="entry name" value="AB_hydrolase_1"/>
</dbReference>
<sequence>MTQPLLNFEYLPHENPAAQTLVFIHGLFGDMNNLGIIAKAFQQDYALLRVDLRNHGHSFHTNEMNYPLMAEDLLRLLQHLQLNKVILIGHSMGGKTAMQFALNYPDYVKSLVVLDIAPVTYTHNEHGPVFQALFAVAEAQSATRQQAKIVMEQFVNNEAILQFVLKSFDAKQPQRFRFNTQALYQHYQQLMDWTGTGVCTLPTLFIRGGNSHYVLPEYSDKILQLFPKANAFTINGAAHWVHADKPHYVIRAIQRHLQQNS</sequence>
<dbReference type="EMBL" id="JTJU01000050">
    <property type="protein sequence ID" value="OBX08982.1"/>
    <property type="molecule type" value="Genomic_DNA"/>
</dbReference>
<protein>
    <submittedName>
        <fullName evidence="3">Acyl-CoA esterase</fullName>
    </submittedName>
</protein>
<dbReference type="PATRIC" id="fig|505341.3.peg.218"/>
<comment type="caution">
    <text evidence="3">The sequence shown here is derived from an EMBL/GenBank/DDBJ whole genome shotgun (WGS) entry which is preliminary data.</text>
</comment>
<reference evidence="5 6" key="1">
    <citation type="submission" date="2014-11" db="EMBL/GenBank/DDBJ databases">
        <title>Pan-genome of Gallibacterium spp.</title>
        <authorList>
            <person name="Kudirkiene E."/>
            <person name="Bojesen A.M."/>
        </authorList>
    </citation>
    <scope>NUCLEOTIDE SEQUENCE [LARGE SCALE GENOMIC DNA]</scope>
    <source>
        <strain evidence="4 5">18469/18</strain>
        <strain evidence="3 6">F150</strain>
    </source>
</reference>
<proteinExistence type="predicted"/>
<dbReference type="AlphaFoldDB" id="A0A1A7P2I4"/>
<evidence type="ECO:0000313" key="4">
    <source>
        <dbReference type="EMBL" id="OBX08982.1"/>
    </source>
</evidence>
<dbReference type="EMBL" id="JTJL01000003">
    <property type="protein sequence ID" value="OBW96218.1"/>
    <property type="molecule type" value="Genomic_DNA"/>
</dbReference>
<dbReference type="Proteomes" id="UP000092649">
    <property type="component" value="Unassembled WGS sequence"/>
</dbReference>
<dbReference type="Gene3D" id="3.40.50.1820">
    <property type="entry name" value="alpha/beta hydrolase"/>
    <property type="match status" value="1"/>
</dbReference>
<keyword evidence="6" id="KW-1185">Reference proteome</keyword>
<evidence type="ECO:0000313" key="6">
    <source>
        <dbReference type="Proteomes" id="UP000092649"/>
    </source>
</evidence>
<dbReference type="InterPro" id="IPR029058">
    <property type="entry name" value="AB_hydrolase_fold"/>
</dbReference>
<dbReference type="GO" id="GO:0016787">
    <property type="term" value="F:hydrolase activity"/>
    <property type="evidence" value="ECO:0007669"/>
    <property type="project" value="UniProtKB-KW"/>
</dbReference>
<dbReference type="OrthoDB" id="9808398at2"/>
<gene>
    <name evidence="3" type="ORF">QS62_01090</name>
    <name evidence="4" type="ORF">QV09_08905</name>
</gene>
<keyword evidence="1" id="KW-0378">Hydrolase</keyword>
<dbReference type="Pfam" id="PF00561">
    <property type="entry name" value="Abhydrolase_1"/>
    <property type="match status" value="1"/>
</dbReference>
<evidence type="ECO:0000259" key="2">
    <source>
        <dbReference type="Pfam" id="PF00561"/>
    </source>
</evidence>
<feature type="domain" description="AB hydrolase-1" evidence="2">
    <location>
        <begin position="20"/>
        <end position="120"/>
    </location>
</feature>
<dbReference type="PANTHER" id="PTHR46118:SF4">
    <property type="entry name" value="PROTEIN ABHD11"/>
    <property type="match status" value="1"/>
</dbReference>
<dbReference type="PRINTS" id="PR00412">
    <property type="entry name" value="EPOXHYDRLASE"/>
</dbReference>
<dbReference type="STRING" id="505341.QV08_03915"/>
<dbReference type="InterPro" id="IPR000639">
    <property type="entry name" value="Epox_hydrolase-like"/>
</dbReference>
<dbReference type="PANTHER" id="PTHR46118">
    <property type="entry name" value="PROTEIN ABHD11"/>
    <property type="match status" value="1"/>
</dbReference>
<dbReference type="SUPFAM" id="SSF53474">
    <property type="entry name" value="alpha/beta-Hydrolases"/>
    <property type="match status" value="1"/>
</dbReference>
<dbReference type="PRINTS" id="PR00111">
    <property type="entry name" value="ABHYDROLASE"/>
</dbReference>
<evidence type="ECO:0000256" key="1">
    <source>
        <dbReference type="ARBA" id="ARBA00022801"/>
    </source>
</evidence>
<dbReference type="RefSeq" id="WP_066104592.1">
    <property type="nucleotide sequence ID" value="NZ_CP103875.1"/>
</dbReference>
<name>A0A1A7P2I4_9PAST</name>
<organism evidence="3 6">
    <name type="scientific">Gallibacterium salpingitidis</name>
    <dbReference type="NCBI Taxonomy" id="505341"/>
    <lineage>
        <taxon>Bacteria</taxon>
        <taxon>Pseudomonadati</taxon>
        <taxon>Pseudomonadota</taxon>
        <taxon>Gammaproteobacteria</taxon>
        <taxon>Pasteurellales</taxon>
        <taxon>Pasteurellaceae</taxon>
        <taxon>Gallibacterium</taxon>
    </lineage>
</organism>
<accession>A0A1A7P2I4</accession>
<dbReference type="Proteomes" id="UP000092527">
    <property type="component" value="Unassembled WGS sequence"/>
</dbReference>